<organism evidence="2">
    <name type="scientific">marine sediment metagenome</name>
    <dbReference type="NCBI Taxonomy" id="412755"/>
    <lineage>
        <taxon>unclassified sequences</taxon>
        <taxon>metagenomes</taxon>
        <taxon>ecological metagenomes</taxon>
    </lineage>
</organism>
<dbReference type="Pfam" id="PF04015">
    <property type="entry name" value="DUF362"/>
    <property type="match status" value="1"/>
</dbReference>
<accession>X1S0G2</accession>
<dbReference type="InterPro" id="IPR007160">
    <property type="entry name" value="DUF362"/>
</dbReference>
<gene>
    <name evidence="2" type="ORF">S06H3_66883</name>
</gene>
<protein>
    <recommendedName>
        <fullName evidence="1">DUF362 domain-containing protein</fullName>
    </recommendedName>
</protein>
<comment type="caution">
    <text evidence="2">The sequence shown here is derived from an EMBL/GenBank/DDBJ whole genome shotgun (WGS) entry which is preliminary data.</text>
</comment>
<reference evidence="2" key="1">
    <citation type="journal article" date="2014" name="Front. Microbiol.">
        <title>High frequency of phylogenetically diverse reductive dehalogenase-homologous genes in deep subseafloor sedimentary metagenomes.</title>
        <authorList>
            <person name="Kawai M."/>
            <person name="Futagami T."/>
            <person name="Toyoda A."/>
            <person name="Takaki Y."/>
            <person name="Nishi S."/>
            <person name="Hori S."/>
            <person name="Arai W."/>
            <person name="Tsubouchi T."/>
            <person name="Morono Y."/>
            <person name="Uchiyama I."/>
            <person name="Ito T."/>
            <person name="Fujiyama A."/>
            <person name="Inagaki F."/>
            <person name="Takami H."/>
        </authorList>
    </citation>
    <scope>NUCLEOTIDE SEQUENCE</scope>
    <source>
        <strain evidence="2">Expedition CK06-06</strain>
    </source>
</reference>
<name>X1S0G2_9ZZZZ</name>
<feature type="domain" description="DUF362" evidence="1">
    <location>
        <begin position="1"/>
        <end position="36"/>
    </location>
</feature>
<proteinExistence type="predicted"/>
<feature type="non-terminal residue" evidence="2">
    <location>
        <position position="43"/>
    </location>
</feature>
<evidence type="ECO:0000259" key="1">
    <source>
        <dbReference type="Pfam" id="PF04015"/>
    </source>
</evidence>
<dbReference type="AlphaFoldDB" id="X1S0G2"/>
<sequence>LPKLKTHVEATITGAIKNYWGIIPGGLKAKYHLLGKNAQNFGM</sequence>
<dbReference type="EMBL" id="BARV01045878">
    <property type="protein sequence ID" value="GAI61274.1"/>
    <property type="molecule type" value="Genomic_DNA"/>
</dbReference>
<evidence type="ECO:0000313" key="2">
    <source>
        <dbReference type="EMBL" id="GAI61274.1"/>
    </source>
</evidence>
<feature type="non-terminal residue" evidence="2">
    <location>
        <position position="1"/>
    </location>
</feature>